<accession>A0AAV0ZG16</accession>
<sequence length="97" mass="11273">MRANDANKEEEQRITYIPETLLWLLRRSQDQVEDQNTFQVTILVLFSFLLPIPLLPILLCFPPFGICVIERFIESSRVDDDDCVFAKILIVIADEDC</sequence>
<evidence type="ECO:0000256" key="1">
    <source>
        <dbReference type="SAM" id="Phobius"/>
    </source>
</evidence>
<evidence type="ECO:0000313" key="3">
    <source>
        <dbReference type="Proteomes" id="UP001157006"/>
    </source>
</evidence>
<dbReference type="EMBL" id="OX451735">
    <property type="protein sequence ID" value="CAI8594857.1"/>
    <property type="molecule type" value="Genomic_DNA"/>
</dbReference>
<reference evidence="2 3" key="1">
    <citation type="submission" date="2023-01" db="EMBL/GenBank/DDBJ databases">
        <authorList>
            <person name="Kreplak J."/>
        </authorList>
    </citation>
    <scope>NUCLEOTIDE SEQUENCE [LARGE SCALE GENOMIC DNA]</scope>
</reference>
<organism evidence="2 3">
    <name type="scientific">Vicia faba</name>
    <name type="common">Broad bean</name>
    <name type="synonym">Faba vulgaris</name>
    <dbReference type="NCBI Taxonomy" id="3906"/>
    <lineage>
        <taxon>Eukaryota</taxon>
        <taxon>Viridiplantae</taxon>
        <taxon>Streptophyta</taxon>
        <taxon>Embryophyta</taxon>
        <taxon>Tracheophyta</taxon>
        <taxon>Spermatophyta</taxon>
        <taxon>Magnoliopsida</taxon>
        <taxon>eudicotyledons</taxon>
        <taxon>Gunneridae</taxon>
        <taxon>Pentapetalae</taxon>
        <taxon>rosids</taxon>
        <taxon>fabids</taxon>
        <taxon>Fabales</taxon>
        <taxon>Fabaceae</taxon>
        <taxon>Papilionoideae</taxon>
        <taxon>50 kb inversion clade</taxon>
        <taxon>NPAAA clade</taxon>
        <taxon>Hologalegina</taxon>
        <taxon>IRL clade</taxon>
        <taxon>Fabeae</taxon>
        <taxon>Vicia</taxon>
    </lineage>
</organism>
<keyword evidence="1" id="KW-0472">Membrane</keyword>
<dbReference type="AlphaFoldDB" id="A0AAV0ZG16"/>
<evidence type="ECO:0000313" key="2">
    <source>
        <dbReference type="EMBL" id="CAI8594857.1"/>
    </source>
</evidence>
<keyword evidence="1" id="KW-0812">Transmembrane</keyword>
<name>A0AAV0ZG16_VICFA</name>
<proteinExistence type="predicted"/>
<keyword evidence="3" id="KW-1185">Reference proteome</keyword>
<keyword evidence="1" id="KW-1133">Transmembrane helix</keyword>
<dbReference type="Proteomes" id="UP001157006">
    <property type="component" value="Chromosome 1S"/>
</dbReference>
<protein>
    <submittedName>
        <fullName evidence="2">Uncharacterized protein</fullName>
    </submittedName>
</protein>
<gene>
    <name evidence="2" type="ORF">VFH_I162200</name>
</gene>
<feature type="transmembrane region" description="Helical" evidence="1">
    <location>
        <begin position="38"/>
        <end position="61"/>
    </location>
</feature>